<protein>
    <submittedName>
        <fullName evidence="3">PH domain-containing protein</fullName>
    </submittedName>
</protein>
<feature type="transmembrane region" description="Helical" evidence="1">
    <location>
        <begin position="12"/>
        <end position="33"/>
    </location>
</feature>
<keyword evidence="1" id="KW-0812">Transmembrane</keyword>
<evidence type="ECO:0000313" key="3">
    <source>
        <dbReference type="EMBL" id="XBP92712.1"/>
    </source>
</evidence>
<keyword evidence="1" id="KW-0472">Membrane</keyword>
<name>A0AAU7M5K0_9ACTN</name>
<evidence type="ECO:0000256" key="1">
    <source>
        <dbReference type="SAM" id="Phobius"/>
    </source>
</evidence>
<sequence length="142" mass="15288">MHPSPTRQWRVPTVLPVAKLVAAVLLVALGLLLAGDDPVQPVLVGLGTVVLVGWALRDLVRPVRLAVDPDGITVAHGFAGHQRLTWPEIEAITVERRSRRGLNSETLEIDAGGSLHLYGRYDLDAPLDEVAEALRAARASAR</sequence>
<dbReference type="EMBL" id="CP157762">
    <property type="protein sequence ID" value="XBP92712.1"/>
    <property type="molecule type" value="Genomic_DNA"/>
</dbReference>
<keyword evidence="1" id="KW-1133">Transmembrane helix</keyword>
<evidence type="ECO:0000259" key="2">
    <source>
        <dbReference type="Pfam" id="PF10756"/>
    </source>
</evidence>
<reference evidence="4" key="2">
    <citation type="submission" date="2024-06" db="EMBL/GenBank/DDBJ databases">
        <title>Micromonospora mangrovi CCTCC AA 2012012 genome sequences.</title>
        <authorList>
            <person name="Gao J."/>
        </authorList>
    </citation>
    <scope>NUCLEOTIDE SEQUENCE</scope>
    <source>
        <strain evidence="4">CCTCC AA 2012012</strain>
    </source>
</reference>
<evidence type="ECO:0000313" key="4">
    <source>
        <dbReference type="EMBL" id="XCH73409.1"/>
    </source>
</evidence>
<feature type="domain" description="Low molecular weight protein antigen 6 PH" evidence="2">
    <location>
        <begin position="63"/>
        <end position="138"/>
    </location>
</feature>
<gene>
    <name evidence="4" type="ORF">ABUL08_24420</name>
    <name evidence="3" type="ORF">VK199_24345</name>
</gene>
<dbReference type="InterPro" id="IPR019692">
    <property type="entry name" value="CFP-6_PH"/>
</dbReference>
<reference evidence="3" key="1">
    <citation type="submission" date="2024-01" db="EMBL/GenBank/DDBJ databases">
        <title>The genome sequence of Micromonospora mangrovi CCTCC AA 2012012.</title>
        <authorList>
            <person name="Gao J."/>
        </authorList>
    </citation>
    <scope>NUCLEOTIDE SEQUENCE</scope>
    <source>
        <strain evidence="3">CCTCC AA 2012012</strain>
    </source>
</reference>
<dbReference type="RefSeq" id="WP_350932314.1">
    <property type="nucleotide sequence ID" value="NZ_CP157762.1"/>
</dbReference>
<dbReference type="Pfam" id="PF10756">
    <property type="entry name" value="bPH_6"/>
    <property type="match status" value="1"/>
</dbReference>
<dbReference type="EMBL" id="CP159342">
    <property type="protein sequence ID" value="XCH73409.1"/>
    <property type="molecule type" value="Genomic_DNA"/>
</dbReference>
<feature type="transmembrane region" description="Helical" evidence="1">
    <location>
        <begin position="39"/>
        <end position="56"/>
    </location>
</feature>
<proteinExistence type="predicted"/>
<organism evidence="3">
    <name type="scientific">Micromonospora sp. CCTCC AA 2012012</name>
    <dbReference type="NCBI Taxonomy" id="3111921"/>
    <lineage>
        <taxon>Bacteria</taxon>
        <taxon>Bacillati</taxon>
        <taxon>Actinomycetota</taxon>
        <taxon>Actinomycetes</taxon>
        <taxon>Micromonosporales</taxon>
        <taxon>Micromonosporaceae</taxon>
        <taxon>Micromonospora</taxon>
    </lineage>
</organism>
<accession>A0AAU7M5K0</accession>
<dbReference type="AlphaFoldDB" id="A0AAU7M5K0"/>